<accession>A0A1C3HMM9</accession>
<feature type="transmembrane region" description="Helical" evidence="1">
    <location>
        <begin position="332"/>
        <end position="354"/>
    </location>
</feature>
<feature type="transmembrane region" description="Helical" evidence="1">
    <location>
        <begin position="169"/>
        <end position="190"/>
    </location>
</feature>
<dbReference type="EMBL" id="LT575490">
    <property type="protein sequence ID" value="SAY46265.1"/>
    <property type="molecule type" value="Genomic_DNA"/>
</dbReference>
<feature type="transmembrane region" description="Helical" evidence="1">
    <location>
        <begin position="12"/>
        <end position="36"/>
    </location>
</feature>
<proteinExistence type="predicted"/>
<feature type="transmembrane region" description="Helical" evidence="1">
    <location>
        <begin position="130"/>
        <end position="149"/>
    </location>
</feature>
<evidence type="ECO:0000313" key="2">
    <source>
        <dbReference type="EMBL" id="SAY46265.1"/>
    </source>
</evidence>
<gene>
    <name evidence="2" type="ORF">PWN146_05031</name>
</gene>
<dbReference type="AlphaFoldDB" id="A0A1C3HMM9"/>
<evidence type="ECO:0000256" key="1">
    <source>
        <dbReference type="SAM" id="Phobius"/>
    </source>
</evidence>
<feature type="transmembrane region" description="Helical" evidence="1">
    <location>
        <begin position="361"/>
        <end position="380"/>
    </location>
</feature>
<keyword evidence="1" id="KW-0812">Transmembrane</keyword>
<dbReference type="PANTHER" id="PTHR34219">
    <property type="entry name" value="IRON-REGULATED INNER MEMBRANE PROTEIN-RELATED"/>
    <property type="match status" value="1"/>
</dbReference>
<keyword evidence="1" id="KW-1133">Transmembrane helix</keyword>
<sequence length="473" mass="50482">MNAVARRALAALHRGCGALFGCALFVILFTGCWSLAGDSFTLWWNGVTMSGEQRPLAQLLDDAKAYGEDGAAPYVILPSARYPVIRFCRAPDDCALALSAVSGRPISLTAPTRLLVTLHKNLFLGFPGRVFLSLFGIAFTVLLISGIALHGRRLRQLLQLRRRQGLRVLLFDLHNLLGLWCYPWLVMFALTGALSGLGALGTVLLADRVSPGAPQRVMAQLMGGAQPAPPMPDAGRTPAQTLAALRRQAPEFTPQTLQRAPDGALLAVGGVTRGIPSSALFEQFRFGSSEQPALMRRSAARQGPWTRAFIAVQPLHYGQYAWLPRAAAAVSALHFLAGFGAATLALSGLGLWCLRQPQRRAARFITGVCCGLTVAGSLLLAARPLAAFPAAWLFWGMWGAVALSAWRVWPGWLLFGSGMVGGTALLAAALGHMLSAGPGLYWLDSALLLVSAALFAAGALLWQSRGAWPRQSE</sequence>
<protein>
    <recommendedName>
        <fullName evidence="3">PepSY domain-containing protein</fullName>
    </recommendedName>
</protein>
<feature type="transmembrane region" description="Helical" evidence="1">
    <location>
        <begin position="440"/>
        <end position="462"/>
    </location>
</feature>
<dbReference type="InterPro" id="IPR005625">
    <property type="entry name" value="PepSY-ass_TM"/>
</dbReference>
<reference evidence="2" key="1">
    <citation type="submission" date="2016-05" db="EMBL/GenBank/DDBJ databases">
        <authorList>
            <person name="Cock P.J.A."/>
            <person name="Cock P.J.A."/>
        </authorList>
    </citation>
    <scope>NUCLEOTIDE SEQUENCE</scope>
    <source>
        <strain evidence="2">PWN146_assembly</strain>
    </source>
</reference>
<dbReference type="PANTHER" id="PTHR34219:SF3">
    <property type="entry name" value="BLL7967 PROTEIN"/>
    <property type="match status" value="1"/>
</dbReference>
<dbReference type="PROSITE" id="PS51257">
    <property type="entry name" value="PROKAR_LIPOPROTEIN"/>
    <property type="match status" value="1"/>
</dbReference>
<feature type="transmembrane region" description="Helical" evidence="1">
    <location>
        <begin position="413"/>
        <end position="434"/>
    </location>
</feature>
<evidence type="ECO:0008006" key="3">
    <source>
        <dbReference type="Google" id="ProtNLM"/>
    </source>
</evidence>
<keyword evidence="1" id="KW-0472">Membrane</keyword>
<name>A0A1C3HMM9_SERMA</name>
<feature type="transmembrane region" description="Helical" evidence="1">
    <location>
        <begin position="386"/>
        <end position="406"/>
    </location>
</feature>
<organism evidence="2">
    <name type="scientific">Serratia marcescens</name>
    <dbReference type="NCBI Taxonomy" id="615"/>
    <lineage>
        <taxon>Bacteria</taxon>
        <taxon>Pseudomonadati</taxon>
        <taxon>Pseudomonadota</taxon>
        <taxon>Gammaproteobacteria</taxon>
        <taxon>Enterobacterales</taxon>
        <taxon>Yersiniaceae</taxon>
        <taxon>Serratia</taxon>
    </lineage>
</organism>
<dbReference type="Pfam" id="PF03929">
    <property type="entry name" value="PepSY_TM"/>
    <property type="match status" value="1"/>
</dbReference>